<reference evidence="1 2" key="1">
    <citation type="submission" date="2023-01" db="EMBL/GenBank/DDBJ databases">
        <authorList>
            <person name="Whitehead M."/>
        </authorList>
    </citation>
    <scope>NUCLEOTIDE SEQUENCE [LARGE SCALE GENOMIC DNA]</scope>
</reference>
<protein>
    <submittedName>
        <fullName evidence="1">Uncharacterized protein</fullName>
    </submittedName>
</protein>
<dbReference type="EMBL" id="CARXXK010000001">
    <property type="protein sequence ID" value="CAI6348581.1"/>
    <property type="molecule type" value="Genomic_DNA"/>
</dbReference>
<organism evidence="1 2">
    <name type="scientific">Macrosiphum euphorbiae</name>
    <name type="common">potato aphid</name>
    <dbReference type="NCBI Taxonomy" id="13131"/>
    <lineage>
        <taxon>Eukaryota</taxon>
        <taxon>Metazoa</taxon>
        <taxon>Ecdysozoa</taxon>
        <taxon>Arthropoda</taxon>
        <taxon>Hexapoda</taxon>
        <taxon>Insecta</taxon>
        <taxon>Pterygota</taxon>
        <taxon>Neoptera</taxon>
        <taxon>Paraneoptera</taxon>
        <taxon>Hemiptera</taxon>
        <taxon>Sternorrhyncha</taxon>
        <taxon>Aphidomorpha</taxon>
        <taxon>Aphidoidea</taxon>
        <taxon>Aphididae</taxon>
        <taxon>Macrosiphini</taxon>
        <taxon>Macrosiphum</taxon>
    </lineage>
</organism>
<dbReference type="Proteomes" id="UP001160148">
    <property type="component" value="Unassembled WGS sequence"/>
</dbReference>
<accession>A0AAV0W0C6</accession>
<name>A0AAV0W0C6_9HEMI</name>
<proteinExistence type="predicted"/>
<gene>
    <name evidence="1" type="ORF">MEUPH1_LOCUS5243</name>
</gene>
<evidence type="ECO:0000313" key="1">
    <source>
        <dbReference type="EMBL" id="CAI6348581.1"/>
    </source>
</evidence>
<keyword evidence="2" id="KW-1185">Reference proteome</keyword>
<comment type="caution">
    <text evidence="1">The sequence shown here is derived from an EMBL/GenBank/DDBJ whole genome shotgun (WGS) entry which is preliminary data.</text>
</comment>
<sequence>MKTIDKRTDVDDCYGYMRLTHVMAVCWGLPITRRRTGGNERDGDPDVVRGTKIYYDEAWQQQLLPIFLVFLRYLIVNDFCHTTALDECGGQDYNIIICGSRIRR</sequence>
<evidence type="ECO:0000313" key="2">
    <source>
        <dbReference type="Proteomes" id="UP001160148"/>
    </source>
</evidence>
<dbReference type="AlphaFoldDB" id="A0AAV0W0C6"/>